<dbReference type="EMBL" id="PSPG01000001">
    <property type="protein sequence ID" value="PXF22486.1"/>
    <property type="molecule type" value="Genomic_DNA"/>
</dbReference>
<evidence type="ECO:0000256" key="2">
    <source>
        <dbReference type="ARBA" id="ARBA00012787"/>
    </source>
</evidence>
<gene>
    <name evidence="6" type="ORF">CXX69_00700</name>
</gene>
<dbReference type="Proteomes" id="UP000248161">
    <property type="component" value="Unassembled WGS sequence"/>
</dbReference>
<dbReference type="GO" id="GO:0160148">
    <property type="term" value="F:tRNA pseudouridine(55) synthase activity"/>
    <property type="evidence" value="ECO:0007669"/>
    <property type="project" value="UniProtKB-EC"/>
</dbReference>
<dbReference type="AlphaFoldDB" id="A0A2V3HU97"/>
<evidence type="ECO:0000256" key="4">
    <source>
        <dbReference type="ARBA" id="ARBA00023235"/>
    </source>
</evidence>
<evidence type="ECO:0000256" key="1">
    <source>
        <dbReference type="ARBA" id="ARBA00009652"/>
    </source>
</evidence>
<name>A0A2V3HU97_9ARCH</name>
<evidence type="ECO:0000259" key="5">
    <source>
        <dbReference type="Pfam" id="PF21238"/>
    </source>
</evidence>
<dbReference type="Pfam" id="PF21238">
    <property type="entry name" value="Pus10_C"/>
    <property type="match status" value="1"/>
</dbReference>
<evidence type="ECO:0000313" key="6">
    <source>
        <dbReference type="EMBL" id="PXF22486.1"/>
    </source>
</evidence>
<keyword evidence="3" id="KW-0819">tRNA processing</keyword>
<dbReference type="SUPFAM" id="SSF55120">
    <property type="entry name" value="Pseudouridine synthase"/>
    <property type="match status" value="1"/>
</dbReference>
<keyword evidence="4" id="KW-0413">Isomerase</keyword>
<dbReference type="EC" id="5.4.99.25" evidence="2"/>
<protein>
    <recommendedName>
        <fullName evidence="2">tRNA pseudouridine(55) synthase</fullName>
        <ecNumber evidence="2">5.4.99.25</ecNumber>
    </recommendedName>
</protein>
<evidence type="ECO:0000313" key="7">
    <source>
        <dbReference type="Proteomes" id="UP000248161"/>
    </source>
</evidence>
<evidence type="ECO:0000256" key="3">
    <source>
        <dbReference type="ARBA" id="ARBA00022694"/>
    </source>
</evidence>
<organism evidence="6 7">
    <name type="scientific">Candidatus Thalassarchaeum betae</name>
    <dbReference type="NCBI Taxonomy" id="2599289"/>
    <lineage>
        <taxon>Archaea</taxon>
        <taxon>Methanobacteriati</taxon>
        <taxon>Thermoplasmatota</taxon>
        <taxon>Candidatus Poseidoniia</taxon>
        <taxon>Candidatus Poseidoniales</taxon>
        <taxon>Candidatus Thalassarchaeaceae</taxon>
        <taxon>Candidatus Thalassarchaeum</taxon>
    </lineage>
</organism>
<dbReference type="InterPro" id="IPR039894">
    <property type="entry name" value="Pus10-like"/>
</dbReference>
<feature type="domain" description="Pus10-like C-terminal" evidence="5">
    <location>
        <begin position="231"/>
        <end position="472"/>
    </location>
</feature>
<sequence length="475" mass="53302">MNWDGPDTGEPKLDEEDEWQLYASAGYASAEVVTETEGIEEEEHEEVWFDGDDLELTGAPIDWDAPPCPAPLGIAHIIRIGACDHCLHRLAGRRTELPGAPGGEEIRIEALARDAELAKFETPDLCPLCEDLFDDVGNIVSRVVESTEGIEHSTIQFGIHLPKDLIQEEDRIRSRHGAPASRPLKAAFVDAIQNELSGHMPNVKFIKERPDLMILVDGLTLRIDVDVRPVFLYSRYRKLSREIPQTRWPCRACRGREDGCESCEGTGLQYLHSVQDLIGEPLRIALNAEDTSFHGMGREDIDVRCLGSGRPFVLEIKNPKIRETDLDKLVSTVNESAEGKVEIDSLRWSKRGEVRKVKETRSEKTYTIRLKVDDIPDENTVVKSISSLSGVVLEQETPKRVSHRRAAKTRKRKIVSISDVFVEGDEVQMTLRCEAGTYIKELVHSDEGRTVPSVSGALERECEVLWLDVEEIHAD</sequence>
<dbReference type="PANTHER" id="PTHR21568:SF0">
    <property type="entry name" value="TRNA PSEUDOURIDINE SYNTHASE PUS10"/>
    <property type="match status" value="1"/>
</dbReference>
<dbReference type="GO" id="GO:0031119">
    <property type="term" value="P:tRNA pseudouridine synthesis"/>
    <property type="evidence" value="ECO:0007669"/>
    <property type="project" value="TreeGrafter"/>
</dbReference>
<dbReference type="GO" id="GO:0003723">
    <property type="term" value="F:RNA binding"/>
    <property type="evidence" value="ECO:0007669"/>
    <property type="project" value="InterPro"/>
</dbReference>
<comment type="caution">
    <text evidence="6">The sequence shown here is derived from an EMBL/GenBank/DDBJ whole genome shotgun (WGS) entry which is preliminary data.</text>
</comment>
<dbReference type="InterPro" id="IPR048741">
    <property type="entry name" value="Pus10-like_C"/>
</dbReference>
<reference evidence="6 7" key="1">
    <citation type="journal article" date="2015" name="Nat. Commun.">
        <title>Genomic and transcriptomic evidence for scavenging of diverse organic compounds by widespread deep-sea archaea.</title>
        <authorList>
            <person name="Li M."/>
            <person name="Baker B.J."/>
            <person name="Anantharaman K."/>
            <person name="Jain S."/>
            <person name="Breier J.A."/>
            <person name="Dick G.J."/>
        </authorList>
    </citation>
    <scope>NUCLEOTIDE SEQUENCE [LARGE SCALE GENOMIC DNA]</scope>
    <source>
        <strain evidence="6">Cayman_51_deep</strain>
    </source>
</reference>
<dbReference type="Gene3D" id="3.30.70.2510">
    <property type="match status" value="1"/>
</dbReference>
<dbReference type="FunFam" id="3.30.70.2510:FF:000001">
    <property type="entry name" value="tRNA pseudouridine synthase Pus10"/>
    <property type="match status" value="1"/>
</dbReference>
<dbReference type="PANTHER" id="PTHR21568">
    <property type="entry name" value="TRNA PSEUDOURIDINE SYNTHASE PUS10"/>
    <property type="match status" value="1"/>
</dbReference>
<dbReference type="InterPro" id="IPR020103">
    <property type="entry name" value="PsdUridine_synth_cat_dom_sf"/>
</dbReference>
<dbReference type="Gene3D" id="3.30.70.3190">
    <property type="match status" value="1"/>
</dbReference>
<comment type="similarity">
    <text evidence="1">Belongs to the pseudouridine synthase Pus10 family.</text>
</comment>
<accession>A0A2V3HU97</accession>
<proteinExistence type="inferred from homology"/>
<dbReference type="NCBIfam" id="TIGR01213">
    <property type="entry name" value="pseudo_Pus10arc"/>
    <property type="match status" value="1"/>
</dbReference>